<organism evidence="1 2">
    <name type="scientific">Aquimixticola soesokkakensis</name>
    <dbReference type="NCBI Taxonomy" id="1519096"/>
    <lineage>
        <taxon>Bacteria</taxon>
        <taxon>Pseudomonadati</taxon>
        <taxon>Pseudomonadota</taxon>
        <taxon>Alphaproteobacteria</taxon>
        <taxon>Rhodobacterales</taxon>
        <taxon>Paracoccaceae</taxon>
        <taxon>Aquimixticola</taxon>
    </lineage>
</organism>
<dbReference type="EMBL" id="FWFS01000002">
    <property type="protein sequence ID" value="SLN27514.1"/>
    <property type="molecule type" value="Genomic_DNA"/>
</dbReference>
<dbReference type="PANTHER" id="PTHR22946:SF8">
    <property type="entry name" value="ACETYL XYLAN ESTERASE DOMAIN-CONTAINING PROTEIN"/>
    <property type="match status" value="1"/>
</dbReference>
<dbReference type="RefSeq" id="WP_085835585.1">
    <property type="nucleotide sequence ID" value="NZ_FWFS01000002.1"/>
</dbReference>
<dbReference type="AlphaFoldDB" id="A0A1Y5RYP8"/>
<dbReference type="PANTHER" id="PTHR22946">
    <property type="entry name" value="DIENELACTONE HYDROLASE DOMAIN-CONTAINING PROTEIN-RELATED"/>
    <property type="match status" value="1"/>
</dbReference>
<evidence type="ECO:0000313" key="2">
    <source>
        <dbReference type="Proteomes" id="UP000193862"/>
    </source>
</evidence>
<dbReference type="Gene3D" id="3.40.50.1820">
    <property type="entry name" value="alpha/beta hydrolase"/>
    <property type="match status" value="1"/>
</dbReference>
<name>A0A1Y5RYP8_9RHOB</name>
<keyword evidence="1" id="KW-0378">Hydrolase</keyword>
<dbReference type="OrthoDB" id="3647650at2"/>
<dbReference type="Proteomes" id="UP000193862">
    <property type="component" value="Unassembled WGS sequence"/>
</dbReference>
<accession>A0A1Y5RYP8</accession>
<protein>
    <submittedName>
        <fullName evidence="1">Dienelactone hydrolase family protein</fullName>
    </submittedName>
</protein>
<keyword evidence="2" id="KW-1185">Reference proteome</keyword>
<dbReference type="GO" id="GO:0016787">
    <property type="term" value="F:hydrolase activity"/>
    <property type="evidence" value="ECO:0007669"/>
    <property type="project" value="UniProtKB-KW"/>
</dbReference>
<sequence>MNVPSERAAVPSLAPFLEQRRLNLSYDLAFDATREAFADWAERMRALWRSSLPPCRGPATGSCDTGAVVLGFASGAQAEGRLQLPEGAGPFPAVLLLHDHGGRFDIGWRKMWDDPLSADTRGALYDGVAVAQALVEAGFAVLCMDALGWGERQSGGYAGQQALAANALGLGWSLAGLVAAEDLQAARWLAAHPKIDAARIGTFGFSFGGFRAWQLSALSRDIRAAVSLSWLACRRDMMVAGAPLLAGQSAFYMLHPALAGRLDFPDMAALALRAPLFLRSGQSDRHMPTDSVARAYGALDAMADAGAVARADSGFHTAGHQCPAPVIAQAIAFLDRSLTA</sequence>
<dbReference type="Pfam" id="PF12715">
    <property type="entry name" value="Abhydrolase_7"/>
    <property type="match status" value="1"/>
</dbReference>
<dbReference type="InterPro" id="IPR050261">
    <property type="entry name" value="FrsA_esterase"/>
</dbReference>
<gene>
    <name evidence="1" type="ORF">AQS8620_00842</name>
</gene>
<dbReference type="InterPro" id="IPR029058">
    <property type="entry name" value="AB_hydrolase_fold"/>
</dbReference>
<dbReference type="SUPFAM" id="SSF53474">
    <property type="entry name" value="alpha/beta-Hydrolases"/>
    <property type="match status" value="1"/>
</dbReference>
<reference evidence="1 2" key="1">
    <citation type="submission" date="2017-03" db="EMBL/GenBank/DDBJ databases">
        <authorList>
            <person name="Afonso C.L."/>
            <person name="Miller P.J."/>
            <person name="Scott M.A."/>
            <person name="Spackman E."/>
            <person name="Goraichik I."/>
            <person name="Dimitrov K.M."/>
            <person name="Suarez D.L."/>
            <person name="Swayne D.E."/>
        </authorList>
    </citation>
    <scope>NUCLEOTIDE SEQUENCE [LARGE SCALE GENOMIC DNA]</scope>
    <source>
        <strain evidence="1 2">CECT 8620</strain>
    </source>
</reference>
<proteinExistence type="predicted"/>
<evidence type="ECO:0000313" key="1">
    <source>
        <dbReference type="EMBL" id="SLN27514.1"/>
    </source>
</evidence>
<dbReference type="InterPro" id="IPR025890">
    <property type="entry name" value="Abhydrolase_bac"/>
</dbReference>